<dbReference type="EMBL" id="JANAVB010030817">
    <property type="protein sequence ID" value="KAJ6812873.1"/>
    <property type="molecule type" value="Genomic_DNA"/>
</dbReference>
<comment type="caution">
    <text evidence="1">The sequence shown here is derived from an EMBL/GenBank/DDBJ whole genome shotgun (WGS) entry which is preliminary data.</text>
</comment>
<evidence type="ECO:0000313" key="1">
    <source>
        <dbReference type="EMBL" id="KAJ6812873.1"/>
    </source>
</evidence>
<gene>
    <name evidence="1" type="ORF">M6B38_146055</name>
</gene>
<proteinExistence type="predicted"/>
<sequence length="54" mass="6194">MKRQNLGYKSRTKIYSMQKVFFVEANGKKEEEDDLFNSSVLVWIGTSSHALKPG</sequence>
<reference evidence="1" key="2">
    <citation type="submission" date="2023-04" db="EMBL/GenBank/DDBJ databases">
        <authorList>
            <person name="Bruccoleri R.E."/>
            <person name="Oakeley E.J."/>
            <person name="Faust A.-M."/>
            <person name="Dessus-Babus S."/>
            <person name="Altorfer M."/>
            <person name="Burckhardt D."/>
            <person name="Oertli M."/>
            <person name="Naumann U."/>
            <person name="Petersen F."/>
            <person name="Wong J."/>
        </authorList>
    </citation>
    <scope>NUCLEOTIDE SEQUENCE</scope>
    <source>
        <strain evidence="1">GSM-AAB239-AS_SAM_17_03QT</strain>
        <tissue evidence="1">Leaf</tissue>
    </source>
</reference>
<accession>A0AAX6F9I8</accession>
<protein>
    <submittedName>
        <fullName evidence="1">Uncharacterized protein</fullName>
    </submittedName>
</protein>
<name>A0AAX6F9I8_IRIPA</name>
<dbReference type="AlphaFoldDB" id="A0AAX6F9I8"/>
<dbReference type="Proteomes" id="UP001140949">
    <property type="component" value="Unassembled WGS sequence"/>
</dbReference>
<keyword evidence="2" id="KW-1185">Reference proteome</keyword>
<reference evidence="1" key="1">
    <citation type="journal article" date="2023" name="GigaByte">
        <title>Genome assembly of the bearded iris, Iris pallida Lam.</title>
        <authorList>
            <person name="Bruccoleri R.E."/>
            <person name="Oakeley E.J."/>
            <person name="Faust A.M.E."/>
            <person name="Altorfer M."/>
            <person name="Dessus-Babus S."/>
            <person name="Burckhardt D."/>
            <person name="Oertli M."/>
            <person name="Naumann U."/>
            <person name="Petersen F."/>
            <person name="Wong J."/>
        </authorList>
    </citation>
    <scope>NUCLEOTIDE SEQUENCE</scope>
    <source>
        <strain evidence="1">GSM-AAB239-AS_SAM_17_03QT</strain>
    </source>
</reference>
<evidence type="ECO:0000313" key="2">
    <source>
        <dbReference type="Proteomes" id="UP001140949"/>
    </source>
</evidence>
<organism evidence="1 2">
    <name type="scientific">Iris pallida</name>
    <name type="common">Sweet iris</name>
    <dbReference type="NCBI Taxonomy" id="29817"/>
    <lineage>
        <taxon>Eukaryota</taxon>
        <taxon>Viridiplantae</taxon>
        <taxon>Streptophyta</taxon>
        <taxon>Embryophyta</taxon>
        <taxon>Tracheophyta</taxon>
        <taxon>Spermatophyta</taxon>
        <taxon>Magnoliopsida</taxon>
        <taxon>Liliopsida</taxon>
        <taxon>Asparagales</taxon>
        <taxon>Iridaceae</taxon>
        <taxon>Iridoideae</taxon>
        <taxon>Irideae</taxon>
        <taxon>Iris</taxon>
    </lineage>
</organism>